<reference evidence="3" key="2">
    <citation type="submission" date="2014-07" db="EMBL/GenBank/DDBJ databases">
        <authorList>
            <person name="Hull J."/>
        </authorList>
    </citation>
    <scope>NUCLEOTIDE SEQUENCE</scope>
</reference>
<feature type="domain" description="Phosphatidylinositol N-acetylglucosaminyltransferase subunit H conserved" evidence="2">
    <location>
        <begin position="226"/>
        <end position="274"/>
    </location>
</feature>
<evidence type="ECO:0000313" key="3">
    <source>
        <dbReference type="EMBL" id="JAG29862.1"/>
    </source>
</evidence>
<dbReference type="EMBL" id="GBHO01013742">
    <property type="protein sequence ID" value="JAG29862.1"/>
    <property type="molecule type" value="Transcribed_RNA"/>
</dbReference>
<evidence type="ECO:0000256" key="1">
    <source>
        <dbReference type="SAM" id="Phobius"/>
    </source>
</evidence>
<keyword evidence="1" id="KW-0472">Membrane</keyword>
<feature type="transmembrane region" description="Helical" evidence="1">
    <location>
        <begin position="188"/>
        <end position="209"/>
    </location>
</feature>
<gene>
    <name evidence="3" type="primary">prfA_6</name>
    <name evidence="3" type="ORF">CM83_15967</name>
</gene>
<dbReference type="InterPro" id="IPR019328">
    <property type="entry name" value="PIGH-H_dom"/>
</dbReference>
<name>A0A0A9Y9W1_LYGHE</name>
<keyword evidence="1" id="KW-1133">Transmembrane helix</keyword>
<proteinExistence type="predicted"/>
<organism evidence="3">
    <name type="scientific">Lygus hesperus</name>
    <name type="common">Western plant bug</name>
    <dbReference type="NCBI Taxonomy" id="30085"/>
    <lineage>
        <taxon>Eukaryota</taxon>
        <taxon>Metazoa</taxon>
        <taxon>Ecdysozoa</taxon>
        <taxon>Arthropoda</taxon>
        <taxon>Hexapoda</taxon>
        <taxon>Insecta</taxon>
        <taxon>Pterygota</taxon>
        <taxon>Neoptera</taxon>
        <taxon>Paraneoptera</taxon>
        <taxon>Hemiptera</taxon>
        <taxon>Heteroptera</taxon>
        <taxon>Panheteroptera</taxon>
        <taxon>Cimicomorpha</taxon>
        <taxon>Miridae</taxon>
        <taxon>Mirini</taxon>
        <taxon>Lygus</taxon>
    </lineage>
</organism>
<dbReference type="AlphaFoldDB" id="A0A0A9Y9W1"/>
<evidence type="ECO:0000259" key="2">
    <source>
        <dbReference type="Pfam" id="PF10181"/>
    </source>
</evidence>
<feature type="transmembrane region" description="Helical" evidence="1">
    <location>
        <begin position="105"/>
        <end position="129"/>
    </location>
</feature>
<sequence>MQQFLNKRLEATARHSFTWNGKWTTNRYEEVGEMLSPPISRVPRLKFSRDKENRELSAVYEEQTCPKFTRKRILQETVLHLDNGERALEFTTTHEYSNNLRISMLFARLPVFVLLIYIFCFIFSQFFTLCHAHCSWTWFPVSFQNFWLYLTAYKRIGSHHRFCVLHLTQLEVFFAKLAHGVVDSMRLWLLSVCAICAYIGNRIYSGIVIQESMTIYKDKVVLRSKYFKNSCEEVVVISRSDIHTIAIHEGFHHCRILYYIFIYRKQSDHLTVPFHSSLPRLPELVRLLRIFLANYPEVFRRDEPLLYPNRSAFLPNSL</sequence>
<accession>A0A0A9Y9W1</accession>
<protein>
    <submittedName>
        <fullName evidence="3">Peptide chain release factor 1</fullName>
    </submittedName>
</protein>
<dbReference type="Pfam" id="PF10181">
    <property type="entry name" value="PIG-H"/>
    <property type="match status" value="1"/>
</dbReference>
<keyword evidence="1" id="KW-0812">Transmembrane</keyword>
<reference evidence="3" key="1">
    <citation type="journal article" date="2014" name="PLoS ONE">
        <title>Transcriptome-Based Identification of ABC Transporters in the Western Tarnished Plant Bug Lygus hesperus.</title>
        <authorList>
            <person name="Hull J.J."/>
            <person name="Chaney K."/>
            <person name="Geib S.M."/>
            <person name="Fabrick J.A."/>
            <person name="Brent C.S."/>
            <person name="Walsh D."/>
            <person name="Lavine L.C."/>
        </authorList>
    </citation>
    <scope>NUCLEOTIDE SEQUENCE</scope>
</reference>